<feature type="region of interest" description="Disordered" evidence="12">
    <location>
        <begin position="71"/>
        <end position="101"/>
    </location>
</feature>
<dbReference type="KEGG" id="zmk:HG535_0F01930"/>
<evidence type="ECO:0000256" key="10">
    <source>
        <dbReference type="PROSITE-ProRule" id="PRU00175"/>
    </source>
</evidence>
<evidence type="ECO:0000259" key="13">
    <source>
        <dbReference type="PROSITE" id="PS50089"/>
    </source>
</evidence>
<dbReference type="RefSeq" id="XP_037145408.1">
    <property type="nucleotide sequence ID" value="XM_037289513.1"/>
</dbReference>
<dbReference type="PROSITE" id="PS50082">
    <property type="entry name" value="WD_REPEATS_2"/>
    <property type="match status" value="2"/>
</dbReference>
<evidence type="ECO:0000313" key="14">
    <source>
        <dbReference type="EMBL" id="QLG73682.1"/>
    </source>
</evidence>
<accession>A0A7H9B7I2</accession>
<proteinExistence type="inferred from homology"/>
<dbReference type="InterPro" id="IPR037590">
    <property type="entry name" value="WDR24"/>
</dbReference>
<keyword evidence="15" id="KW-1185">Reference proteome</keyword>
<gene>
    <name evidence="14" type="ORF">HG535_0F01930</name>
</gene>
<dbReference type="Pfam" id="PF17120">
    <property type="entry name" value="zf-RING_16"/>
    <property type="match status" value="1"/>
</dbReference>
<comment type="subcellular location">
    <subcellularLocation>
        <location evidence="1">Vacuole</location>
    </subcellularLocation>
</comment>
<dbReference type="SMART" id="SM00320">
    <property type="entry name" value="WD40"/>
    <property type="match status" value="4"/>
</dbReference>
<organism evidence="14 15">
    <name type="scientific">Zygotorulaspora mrakii</name>
    <name type="common">Zygosaccharomyces mrakii</name>
    <dbReference type="NCBI Taxonomy" id="42260"/>
    <lineage>
        <taxon>Eukaryota</taxon>
        <taxon>Fungi</taxon>
        <taxon>Dikarya</taxon>
        <taxon>Ascomycota</taxon>
        <taxon>Saccharomycotina</taxon>
        <taxon>Saccharomycetes</taxon>
        <taxon>Saccharomycetales</taxon>
        <taxon>Saccharomycetaceae</taxon>
        <taxon>Zygotorulaspora</taxon>
    </lineage>
</organism>
<keyword evidence="9" id="KW-0862">Zinc</keyword>
<dbReference type="Pfam" id="PF00400">
    <property type="entry name" value="WD40"/>
    <property type="match status" value="2"/>
</dbReference>
<dbReference type="OrthoDB" id="60955at2759"/>
<dbReference type="PANTHER" id="PTHR46200">
    <property type="entry name" value="GATOR COMPLEX PROTEIN WDR24"/>
    <property type="match status" value="1"/>
</dbReference>
<evidence type="ECO:0000256" key="11">
    <source>
        <dbReference type="PROSITE-ProRule" id="PRU00221"/>
    </source>
</evidence>
<feature type="region of interest" description="Disordered" evidence="12">
    <location>
        <begin position="725"/>
        <end position="765"/>
    </location>
</feature>
<keyword evidence="5 11" id="KW-0853">WD repeat</keyword>
<feature type="compositionally biased region" description="Basic and acidic residues" evidence="12">
    <location>
        <begin position="725"/>
        <end position="740"/>
    </location>
</feature>
<feature type="region of interest" description="Disordered" evidence="12">
    <location>
        <begin position="948"/>
        <end position="974"/>
    </location>
</feature>
<dbReference type="GO" id="GO:1904263">
    <property type="term" value="P:positive regulation of TORC1 signaling"/>
    <property type="evidence" value="ECO:0007669"/>
    <property type="project" value="TreeGrafter"/>
</dbReference>
<dbReference type="GO" id="GO:0016239">
    <property type="term" value="P:positive regulation of macroautophagy"/>
    <property type="evidence" value="ECO:0007669"/>
    <property type="project" value="TreeGrafter"/>
</dbReference>
<feature type="compositionally biased region" description="Low complexity" evidence="12">
    <location>
        <begin position="1"/>
        <end position="17"/>
    </location>
</feature>
<evidence type="ECO:0000256" key="3">
    <source>
        <dbReference type="ARBA" id="ARBA00015098"/>
    </source>
</evidence>
<keyword evidence="8 10" id="KW-0863">Zinc-finger</keyword>
<evidence type="ECO:0000256" key="2">
    <source>
        <dbReference type="ARBA" id="ARBA00008863"/>
    </source>
</evidence>
<dbReference type="InterPro" id="IPR019775">
    <property type="entry name" value="WD40_repeat_CS"/>
</dbReference>
<dbReference type="GO" id="GO:0061700">
    <property type="term" value="C:GATOR2 complex"/>
    <property type="evidence" value="ECO:0007669"/>
    <property type="project" value="TreeGrafter"/>
</dbReference>
<dbReference type="EMBL" id="CP058609">
    <property type="protein sequence ID" value="QLG73682.1"/>
    <property type="molecule type" value="Genomic_DNA"/>
</dbReference>
<feature type="repeat" description="WD" evidence="11">
    <location>
        <begin position="330"/>
        <end position="361"/>
    </location>
</feature>
<feature type="domain" description="RING-type" evidence="13">
    <location>
        <begin position="1232"/>
        <end position="1271"/>
    </location>
</feature>
<evidence type="ECO:0000313" key="15">
    <source>
        <dbReference type="Proteomes" id="UP000509704"/>
    </source>
</evidence>
<dbReference type="InterPro" id="IPR015943">
    <property type="entry name" value="WD40/YVTN_repeat-like_dom_sf"/>
</dbReference>
<keyword evidence="4" id="KW-0926">Vacuole</keyword>
<reference evidence="14 15" key="1">
    <citation type="submission" date="2020-07" db="EMBL/GenBank/DDBJ databases">
        <title>The yeast mating-type switching endonuclease HO is a domesticated member of an unorthodox homing genetic element family.</title>
        <authorList>
            <person name="Coughlan A.Y."/>
            <person name="Lombardi L."/>
            <person name="Braun-Galleani S."/>
            <person name="Martos A.R."/>
            <person name="Galeote V."/>
            <person name="Bigey F."/>
            <person name="Dequin S."/>
            <person name="Byrne K.P."/>
            <person name="Wolfe K.H."/>
        </authorList>
    </citation>
    <scope>NUCLEOTIDE SEQUENCE [LARGE SCALE GENOMIC DNA]</scope>
    <source>
        <strain evidence="14 15">NRRL Y-6702</strain>
    </source>
</reference>
<dbReference type="PROSITE" id="PS50089">
    <property type="entry name" value="ZF_RING_2"/>
    <property type="match status" value="1"/>
</dbReference>
<dbReference type="SUPFAM" id="SSF50978">
    <property type="entry name" value="WD40 repeat-like"/>
    <property type="match status" value="1"/>
</dbReference>
<evidence type="ECO:0000256" key="9">
    <source>
        <dbReference type="ARBA" id="ARBA00022833"/>
    </source>
</evidence>
<dbReference type="PROSITE" id="PS00678">
    <property type="entry name" value="WD_REPEATS_1"/>
    <property type="match status" value="1"/>
</dbReference>
<evidence type="ECO:0000256" key="6">
    <source>
        <dbReference type="ARBA" id="ARBA00022723"/>
    </source>
</evidence>
<dbReference type="InterPro" id="IPR001680">
    <property type="entry name" value="WD40_rpt"/>
</dbReference>
<dbReference type="InterPro" id="IPR036322">
    <property type="entry name" value="WD40_repeat_dom_sf"/>
</dbReference>
<comment type="similarity">
    <text evidence="2">Belongs to the WD repeat RTC1 family.</text>
</comment>
<dbReference type="GeneID" id="59237441"/>
<dbReference type="GO" id="GO:0005829">
    <property type="term" value="C:cytosol"/>
    <property type="evidence" value="ECO:0007669"/>
    <property type="project" value="TreeGrafter"/>
</dbReference>
<dbReference type="GO" id="GO:0005774">
    <property type="term" value="C:vacuolar membrane"/>
    <property type="evidence" value="ECO:0007669"/>
    <property type="project" value="TreeGrafter"/>
</dbReference>
<feature type="region of interest" description="Disordered" evidence="12">
    <location>
        <begin position="1"/>
        <end position="59"/>
    </location>
</feature>
<dbReference type="CDD" id="cd16488">
    <property type="entry name" value="mRING-H2-C3H3C2_Mio-like"/>
    <property type="match status" value="1"/>
</dbReference>
<evidence type="ECO:0000256" key="8">
    <source>
        <dbReference type="ARBA" id="ARBA00022771"/>
    </source>
</evidence>
<keyword evidence="6" id="KW-0479">Metal-binding</keyword>
<dbReference type="PROSITE" id="PS50294">
    <property type="entry name" value="WD_REPEATS_REGION"/>
    <property type="match status" value="1"/>
</dbReference>
<dbReference type="Proteomes" id="UP000509704">
    <property type="component" value="Chromosome 6"/>
</dbReference>
<evidence type="ECO:0000256" key="4">
    <source>
        <dbReference type="ARBA" id="ARBA00022554"/>
    </source>
</evidence>
<protein>
    <recommendedName>
        <fullName evidence="3">Restriction of telomere capping protein 1</fullName>
    </recommendedName>
</protein>
<sequence>MSSNSLSRSQASSSFGRSDFKPISAGRSSFRIHHYSNGNQVPSMGSSPKARTSPWSSFGNNGFLNEGSWRESHYGEVDTSTEAPAPRRQQRPSVPKSSGLIYHTKAKKELASIDKINDPSVHGLVCAGKAHLGYYRFSEENHSITCTHDFMTTESSGQQGSFSPIIKKRGRQTKLSTIADVKTGYYSHKNYAAICHNSTVVSVYDLNKTSSLENPLVTTLSEHVRSVNCFEFNSVQTNLLISGGQDACVKVWDLRSSGMNKGSRSDVKISTASDSIRDVKWMPIQNYAHVGSPQDVKNGNNAGFKFASIHNSGMLLLFDLRQPNQVERRINAHTGLGLCLNWHPSCEYIATGGRDGKCCLWYVGDKPQHDTNPHFLQMSSMYTPHALNTTGSNSLAVLPEVTINTGLPVTKLKFCPGSNTNALNASLALSSMNEEAAVTVYSLARKYIPKHVLTTAAPSLGLVWWDDKLIFSVDKDDHITGWNVQQEPTVLDNLSRCTTKWRDIGGNGLLFTDQQKGGYDVEQTPAVLLEDKKNLSHKASISSVTNIKNTSRFMESMKKGMSHTNLPSFSADRSSLLKPGHSFSGKSLGPGSLGLSHHNSSVSSSPFNFASDAPELRNIESPAVVTLDLPLILNSMRLSRIPAQKSKSLYPEASAIVESPVKVFKFLARELEFSYNHAKRQGEAKTYNQEASSNDEEIKEDLMERYGLSENTTWAALVNKKNESDASRNRHISKGTDSKGIDSNAESISKKEDAQNYEKTSELRKKKSALTESINDLTSVVQQKIDLLMELIPICTHNASVYSYIDDLPNFKIWLLVRDSLLWDLKKMSTENPAIPIDDCNTLPIQMQEVSRNASITADDNDLSESACESGATSGINSYVEDLPQALRENYNESFKKKKSSEMVSDLKRQFMAEKVANTENQRHLHHVQDKNSKSWKEIEDATERGDVSNVYDGSDIEDDNDTEPISLGEGDGIPILGKRPHRLSFIDTFMTDVRSPGVPENESYMKSRHALSLSHSSPVSKMSSLHSLNPHSTSTALPKKTAGLMALTGSPDLKKPQLSKSKLSEFGQLLARHRSSDLLQDDFNSKKFKTKSVIPPWNTKKLMKQLYEQAAETGDVLLAVNILLLFQNVYHITTTDIVKSSLAQFTKILHQYELFEISAAILKYSPWDDIMHTEGGQSSIQLFCDKCGTLIMNESSKEKYTLECQKVGNDDPMKRFGYWYCDACKKPNTLCVVCEKPLKNLCMVILDCGHQGHLECLQEWFLQEGMTECPAGCMNNIGI</sequence>
<feature type="compositionally biased region" description="Basic and acidic residues" evidence="12">
    <location>
        <begin position="748"/>
        <end position="763"/>
    </location>
</feature>
<evidence type="ECO:0000256" key="12">
    <source>
        <dbReference type="SAM" id="MobiDB-lite"/>
    </source>
</evidence>
<dbReference type="GO" id="GO:0008270">
    <property type="term" value="F:zinc ion binding"/>
    <property type="evidence" value="ECO:0007669"/>
    <property type="project" value="UniProtKB-KW"/>
</dbReference>
<feature type="repeat" description="WD" evidence="11">
    <location>
        <begin position="220"/>
        <end position="256"/>
    </location>
</feature>
<dbReference type="PANTHER" id="PTHR46200:SF1">
    <property type="entry name" value="GATOR COMPLEX PROTEIN WDR24"/>
    <property type="match status" value="1"/>
</dbReference>
<evidence type="ECO:0000256" key="7">
    <source>
        <dbReference type="ARBA" id="ARBA00022737"/>
    </source>
</evidence>
<dbReference type="Gene3D" id="2.130.10.10">
    <property type="entry name" value="YVTN repeat-like/Quinoprotein amine dehydrogenase"/>
    <property type="match status" value="2"/>
</dbReference>
<dbReference type="InterPro" id="IPR001841">
    <property type="entry name" value="Znf_RING"/>
</dbReference>
<evidence type="ECO:0000256" key="5">
    <source>
        <dbReference type="ARBA" id="ARBA00022574"/>
    </source>
</evidence>
<name>A0A7H9B7I2_ZYGMR</name>
<keyword evidence="7" id="KW-0677">Repeat</keyword>
<feature type="compositionally biased region" description="Polar residues" evidence="12">
    <location>
        <begin position="36"/>
        <end position="59"/>
    </location>
</feature>
<dbReference type="InterPro" id="IPR049566">
    <property type="entry name" value="WDR59_RTC1-like_RING_Znf"/>
</dbReference>
<evidence type="ECO:0000256" key="1">
    <source>
        <dbReference type="ARBA" id="ARBA00004116"/>
    </source>
</evidence>
<dbReference type="AlphaFoldDB" id="A0A7H9B7I2"/>